<dbReference type="Proteomes" id="UP000749559">
    <property type="component" value="Unassembled WGS sequence"/>
</dbReference>
<feature type="compositionally biased region" description="Low complexity" evidence="1">
    <location>
        <begin position="252"/>
        <end position="299"/>
    </location>
</feature>
<evidence type="ECO:0000256" key="1">
    <source>
        <dbReference type="SAM" id="MobiDB-lite"/>
    </source>
</evidence>
<protein>
    <submittedName>
        <fullName evidence="3">Uncharacterized protein</fullName>
    </submittedName>
</protein>
<evidence type="ECO:0000313" key="4">
    <source>
        <dbReference type="Proteomes" id="UP000749559"/>
    </source>
</evidence>
<sequence length="406" mass="45292">MDTLLLLLVGLFATCCSAGNPKLLEKMFIACGGPSYLYVQEDPVVLKACKGAREGYEAEFGKQLKWDANTYIKSGLDYAMKIRVKTMASGKEAFIHILVSADGEYIRSQEGFFKKKDCIEIPMADDPLGLIFLDKMNRDCSRLTPPRDYSYVKDYPDVLQLAKSARAQYEALGYGDTLKWDSNTFVNIGSDYYGVKIRVKRMNDSKIAFVHVLVNASGFVDVQPGEFTKRDCIDIPEPTSVERPVGGEEQQTTEGTPPITETTEGTPPITETTEGTPPITETTEGTPPITETTEAITPGSQITLPTSDFSRELTERCDRDYYKVAGDLWDTIKGLKTEIGAILGIDTDLFQPRIYIQEGDDKYVKIRVRDFENDAGQRYIHVHVDADGNYVGLLDNKKRKSCIEVV</sequence>
<dbReference type="EMBL" id="CAIIXF020000006">
    <property type="protein sequence ID" value="CAH1785826.1"/>
    <property type="molecule type" value="Genomic_DNA"/>
</dbReference>
<feature type="chain" id="PRO_5035869048" evidence="2">
    <location>
        <begin position="19"/>
        <end position="406"/>
    </location>
</feature>
<organism evidence="3 4">
    <name type="scientific">Owenia fusiformis</name>
    <name type="common">Polychaete worm</name>
    <dbReference type="NCBI Taxonomy" id="6347"/>
    <lineage>
        <taxon>Eukaryota</taxon>
        <taxon>Metazoa</taxon>
        <taxon>Spiralia</taxon>
        <taxon>Lophotrochozoa</taxon>
        <taxon>Annelida</taxon>
        <taxon>Polychaeta</taxon>
        <taxon>Sedentaria</taxon>
        <taxon>Canalipalpata</taxon>
        <taxon>Sabellida</taxon>
        <taxon>Oweniida</taxon>
        <taxon>Oweniidae</taxon>
        <taxon>Owenia</taxon>
    </lineage>
</organism>
<evidence type="ECO:0000256" key="2">
    <source>
        <dbReference type="SAM" id="SignalP"/>
    </source>
</evidence>
<comment type="caution">
    <text evidence="3">The sequence shown here is derived from an EMBL/GenBank/DDBJ whole genome shotgun (WGS) entry which is preliminary data.</text>
</comment>
<proteinExistence type="predicted"/>
<accession>A0A8S4NYS6</accession>
<feature type="signal peptide" evidence="2">
    <location>
        <begin position="1"/>
        <end position="18"/>
    </location>
</feature>
<reference evidence="3" key="1">
    <citation type="submission" date="2022-03" db="EMBL/GenBank/DDBJ databases">
        <authorList>
            <person name="Martin C."/>
        </authorList>
    </citation>
    <scope>NUCLEOTIDE SEQUENCE</scope>
</reference>
<keyword evidence="2" id="KW-0732">Signal</keyword>
<gene>
    <name evidence="3" type="ORF">OFUS_LOCUS11832</name>
</gene>
<name>A0A8S4NYS6_OWEFU</name>
<feature type="region of interest" description="Disordered" evidence="1">
    <location>
        <begin position="236"/>
        <end position="308"/>
    </location>
</feature>
<evidence type="ECO:0000313" key="3">
    <source>
        <dbReference type="EMBL" id="CAH1785826.1"/>
    </source>
</evidence>
<keyword evidence="4" id="KW-1185">Reference proteome</keyword>
<dbReference type="AlphaFoldDB" id="A0A8S4NYS6"/>